<dbReference type="Pfam" id="PF01381">
    <property type="entry name" value="HTH_3"/>
    <property type="match status" value="1"/>
</dbReference>
<dbReference type="EMBL" id="JBHSHL010000029">
    <property type="protein sequence ID" value="MFC4804995.1"/>
    <property type="molecule type" value="Genomic_DNA"/>
</dbReference>
<gene>
    <name evidence="2" type="ORF">ACFO4R_07860</name>
</gene>
<dbReference type="InterPro" id="IPR010982">
    <property type="entry name" value="Lambda_DNA-bd_dom_sf"/>
</dbReference>
<feature type="domain" description="HTH cro/C1-type" evidence="1">
    <location>
        <begin position="7"/>
        <end position="43"/>
    </location>
</feature>
<evidence type="ECO:0000313" key="3">
    <source>
        <dbReference type="Proteomes" id="UP001595916"/>
    </source>
</evidence>
<sequence>MEYSEFVKNVRKQLNYTQKELADALDVSCATVNRWENNQVLPSKLAVNRFLDFCENNFIDTTEFND</sequence>
<protein>
    <submittedName>
        <fullName evidence="2">Helix-turn-helix domain-containing protein</fullName>
    </submittedName>
</protein>
<evidence type="ECO:0000259" key="1">
    <source>
        <dbReference type="PROSITE" id="PS50943"/>
    </source>
</evidence>
<name>A0ABV9QKS9_9FIRM</name>
<dbReference type="Proteomes" id="UP001595916">
    <property type="component" value="Unassembled WGS sequence"/>
</dbReference>
<dbReference type="SMART" id="SM00530">
    <property type="entry name" value="HTH_XRE"/>
    <property type="match status" value="1"/>
</dbReference>
<accession>A0ABV9QKS9</accession>
<dbReference type="PROSITE" id="PS50943">
    <property type="entry name" value="HTH_CROC1"/>
    <property type="match status" value="1"/>
</dbReference>
<keyword evidence="3" id="KW-1185">Reference proteome</keyword>
<dbReference type="RefSeq" id="WP_379788531.1">
    <property type="nucleotide sequence ID" value="NZ_JBHSHL010000029.1"/>
</dbReference>
<comment type="caution">
    <text evidence="2">The sequence shown here is derived from an EMBL/GenBank/DDBJ whole genome shotgun (WGS) entry which is preliminary data.</text>
</comment>
<evidence type="ECO:0000313" key="2">
    <source>
        <dbReference type="EMBL" id="MFC4804995.1"/>
    </source>
</evidence>
<dbReference type="CDD" id="cd00093">
    <property type="entry name" value="HTH_XRE"/>
    <property type="match status" value="1"/>
</dbReference>
<organism evidence="2 3">
    <name type="scientific">Filifactor villosus</name>
    <dbReference type="NCBI Taxonomy" id="29374"/>
    <lineage>
        <taxon>Bacteria</taxon>
        <taxon>Bacillati</taxon>
        <taxon>Bacillota</taxon>
        <taxon>Clostridia</taxon>
        <taxon>Peptostreptococcales</taxon>
        <taxon>Filifactoraceae</taxon>
        <taxon>Filifactor</taxon>
    </lineage>
</organism>
<dbReference type="Gene3D" id="1.10.260.40">
    <property type="entry name" value="lambda repressor-like DNA-binding domains"/>
    <property type="match status" value="1"/>
</dbReference>
<proteinExistence type="predicted"/>
<dbReference type="InterPro" id="IPR001387">
    <property type="entry name" value="Cro/C1-type_HTH"/>
</dbReference>
<reference evidence="3" key="1">
    <citation type="journal article" date="2019" name="Int. J. Syst. Evol. Microbiol.">
        <title>The Global Catalogue of Microorganisms (GCM) 10K type strain sequencing project: providing services to taxonomists for standard genome sequencing and annotation.</title>
        <authorList>
            <consortium name="The Broad Institute Genomics Platform"/>
            <consortium name="The Broad Institute Genome Sequencing Center for Infectious Disease"/>
            <person name="Wu L."/>
            <person name="Ma J."/>
        </authorList>
    </citation>
    <scope>NUCLEOTIDE SEQUENCE [LARGE SCALE GENOMIC DNA]</scope>
    <source>
        <strain evidence="3">CCUG 46385</strain>
    </source>
</reference>
<dbReference type="SUPFAM" id="SSF47413">
    <property type="entry name" value="lambda repressor-like DNA-binding domains"/>
    <property type="match status" value="1"/>
</dbReference>